<dbReference type="AlphaFoldDB" id="A0AAN4PZB5"/>
<reference evidence="4 5" key="1">
    <citation type="submission" date="2018-04" db="EMBL/GenBank/DDBJ databases">
        <title>Draft genome sequence of Pseudomonas syringae pv. actinidiae biovar 3 strains isolated from kiwifruit in Kagawa prefecture.</title>
        <authorList>
            <person name="Tabuchi M."/>
            <person name="Saito M."/>
            <person name="Fujiwara S."/>
            <person name="Sasa N."/>
            <person name="Akimitsu K."/>
            <person name="Gomi K."/>
            <person name="Konishi-Sugita S."/>
            <person name="Hamano K."/>
            <person name="Kataoka I."/>
        </authorList>
    </citation>
    <scope>NUCLEOTIDE SEQUENCE [LARGE SCALE GENOMIC DNA]</scope>
    <source>
        <strain evidence="4 5">MAFF212211</strain>
    </source>
</reference>
<dbReference type="InterPro" id="IPR035500">
    <property type="entry name" value="NHR-like_dom_sf"/>
</dbReference>
<keyword evidence="2" id="KW-0804">Transcription</keyword>
<accession>A0AAN4PZB5</accession>
<keyword evidence="1" id="KW-0805">Transcription regulation</keyword>
<protein>
    <submittedName>
        <fullName evidence="4">Non-homologous end joining protein Ku</fullName>
    </submittedName>
</protein>
<keyword evidence="3" id="KW-0675">Receptor</keyword>
<dbReference type="Proteomes" id="UP000248291">
    <property type="component" value="Unassembled WGS sequence"/>
</dbReference>
<gene>
    <name evidence="4" type="ORF">KPSA3_00310</name>
</gene>
<evidence type="ECO:0000256" key="2">
    <source>
        <dbReference type="ARBA" id="ARBA00023163"/>
    </source>
</evidence>
<dbReference type="EMBL" id="BGKA01000013">
    <property type="protein sequence ID" value="GBH14422.1"/>
    <property type="molecule type" value="Genomic_DNA"/>
</dbReference>
<comment type="caution">
    <text evidence="4">The sequence shown here is derived from an EMBL/GenBank/DDBJ whole genome shotgun (WGS) entry which is preliminary data.</text>
</comment>
<evidence type="ECO:0000256" key="1">
    <source>
        <dbReference type="ARBA" id="ARBA00023015"/>
    </source>
</evidence>
<evidence type="ECO:0000313" key="4">
    <source>
        <dbReference type="EMBL" id="GBH14422.1"/>
    </source>
</evidence>
<name>A0AAN4PZB5_PSESF</name>
<organism evidence="4 5">
    <name type="scientific">Pseudomonas syringae pv. actinidiae</name>
    <dbReference type="NCBI Taxonomy" id="103796"/>
    <lineage>
        <taxon>Bacteria</taxon>
        <taxon>Pseudomonadati</taxon>
        <taxon>Pseudomonadota</taxon>
        <taxon>Gammaproteobacteria</taxon>
        <taxon>Pseudomonadales</taxon>
        <taxon>Pseudomonadaceae</taxon>
        <taxon>Pseudomonas</taxon>
        <taxon>Pseudomonas syringae</taxon>
    </lineage>
</organism>
<evidence type="ECO:0000313" key="5">
    <source>
        <dbReference type="Proteomes" id="UP000248291"/>
    </source>
</evidence>
<evidence type="ECO:0000256" key="3">
    <source>
        <dbReference type="ARBA" id="ARBA00023170"/>
    </source>
</evidence>
<dbReference type="SUPFAM" id="SSF48508">
    <property type="entry name" value="Nuclear receptor ligand-binding domain"/>
    <property type="match status" value="1"/>
</dbReference>
<proteinExistence type="predicted"/>
<sequence length="87" mass="9887">MSCARIRGLTMANAVIVTTQLPKAQAKALLEALREQYRLRLNEYWYDDRYRFVADGQRHGAILARVPEMAAQVRLMAALSHSLKAVK</sequence>